<sequence>MSSLVSLTLPEFDPGLLRHHSAFNLHFGYCGGSRQWYCLSDLQNISELGMGNRGSVMKVLHVPSRVIMTEKLVLIDAKPSIRK</sequence>
<dbReference type="EMBL" id="ML179139">
    <property type="protein sequence ID" value="THU98289.1"/>
    <property type="molecule type" value="Genomic_DNA"/>
</dbReference>
<keyword evidence="2" id="KW-1185">Reference proteome</keyword>
<protein>
    <recommendedName>
        <fullName evidence="3">Protein kinase domain-containing protein</fullName>
    </recommendedName>
</protein>
<reference evidence="1 2" key="1">
    <citation type="journal article" date="2019" name="Nat. Ecol. Evol.">
        <title>Megaphylogeny resolves global patterns of mushroom evolution.</title>
        <authorList>
            <person name="Varga T."/>
            <person name="Krizsan K."/>
            <person name="Foldi C."/>
            <person name="Dima B."/>
            <person name="Sanchez-Garcia M."/>
            <person name="Sanchez-Ramirez S."/>
            <person name="Szollosi G.J."/>
            <person name="Szarkandi J.G."/>
            <person name="Papp V."/>
            <person name="Albert L."/>
            <person name="Andreopoulos W."/>
            <person name="Angelini C."/>
            <person name="Antonin V."/>
            <person name="Barry K.W."/>
            <person name="Bougher N.L."/>
            <person name="Buchanan P."/>
            <person name="Buyck B."/>
            <person name="Bense V."/>
            <person name="Catcheside P."/>
            <person name="Chovatia M."/>
            <person name="Cooper J."/>
            <person name="Damon W."/>
            <person name="Desjardin D."/>
            <person name="Finy P."/>
            <person name="Geml J."/>
            <person name="Haridas S."/>
            <person name="Hughes K."/>
            <person name="Justo A."/>
            <person name="Karasinski D."/>
            <person name="Kautmanova I."/>
            <person name="Kiss B."/>
            <person name="Kocsube S."/>
            <person name="Kotiranta H."/>
            <person name="LaButti K.M."/>
            <person name="Lechner B.E."/>
            <person name="Liimatainen K."/>
            <person name="Lipzen A."/>
            <person name="Lukacs Z."/>
            <person name="Mihaltcheva S."/>
            <person name="Morgado L.N."/>
            <person name="Niskanen T."/>
            <person name="Noordeloos M.E."/>
            <person name="Ohm R.A."/>
            <person name="Ortiz-Santana B."/>
            <person name="Ovrebo C."/>
            <person name="Racz N."/>
            <person name="Riley R."/>
            <person name="Savchenko A."/>
            <person name="Shiryaev A."/>
            <person name="Soop K."/>
            <person name="Spirin V."/>
            <person name="Szebenyi C."/>
            <person name="Tomsovsky M."/>
            <person name="Tulloss R.E."/>
            <person name="Uehling J."/>
            <person name="Grigoriev I.V."/>
            <person name="Vagvolgyi C."/>
            <person name="Papp T."/>
            <person name="Martin F.M."/>
            <person name="Miettinen O."/>
            <person name="Hibbett D.S."/>
            <person name="Nagy L.G."/>
        </authorList>
    </citation>
    <scope>NUCLEOTIDE SEQUENCE [LARGE SCALE GENOMIC DNA]</scope>
    <source>
        <strain evidence="1 2">CBS 962.96</strain>
    </source>
</reference>
<accession>A0A4S8M7I8</accession>
<evidence type="ECO:0008006" key="3">
    <source>
        <dbReference type="Google" id="ProtNLM"/>
    </source>
</evidence>
<name>A0A4S8M7I8_DENBC</name>
<organism evidence="1 2">
    <name type="scientific">Dendrothele bispora (strain CBS 962.96)</name>
    <dbReference type="NCBI Taxonomy" id="1314807"/>
    <lineage>
        <taxon>Eukaryota</taxon>
        <taxon>Fungi</taxon>
        <taxon>Dikarya</taxon>
        <taxon>Basidiomycota</taxon>
        <taxon>Agaricomycotina</taxon>
        <taxon>Agaricomycetes</taxon>
        <taxon>Agaricomycetidae</taxon>
        <taxon>Agaricales</taxon>
        <taxon>Agaricales incertae sedis</taxon>
        <taxon>Dendrothele</taxon>
    </lineage>
</organism>
<dbReference type="OrthoDB" id="10252354at2759"/>
<gene>
    <name evidence="1" type="ORF">K435DRAFT_33468</name>
</gene>
<evidence type="ECO:0000313" key="2">
    <source>
        <dbReference type="Proteomes" id="UP000297245"/>
    </source>
</evidence>
<dbReference type="Gene3D" id="3.30.200.20">
    <property type="entry name" value="Phosphorylase Kinase, domain 1"/>
    <property type="match status" value="1"/>
</dbReference>
<evidence type="ECO:0000313" key="1">
    <source>
        <dbReference type="EMBL" id="THU98289.1"/>
    </source>
</evidence>
<dbReference type="Proteomes" id="UP000297245">
    <property type="component" value="Unassembled WGS sequence"/>
</dbReference>
<dbReference type="AlphaFoldDB" id="A0A4S8M7I8"/>
<proteinExistence type="predicted"/>